<organism evidence="7 8">
    <name type="scientific">Candidatus Terraquivivens tikiterensis</name>
    <dbReference type="NCBI Taxonomy" id="1980982"/>
    <lineage>
        <taxon>Archaea</taxon>
        <taxon>Nitrososphaerota</taxon>
        <taxon>Candidatus Wolframiiraptoraceae</taxon>
        <taxon>Candidatus Terraquivivens</taxon>
    </lineage>
</organism>
<evidence type="ECO:0000256" key="3">
    <source>
        <dbReference type="ARBA" id="ARBA00022695"/>
    </source>
</evidence>
<dbReference type="NCBIfam" id="TIGR00125">
    <property type="entry name" value="cyt_tran_rel"/>
    <property type="match status" value="1"/>
</dbReference>
<comment type="caution">
    <text evidence="7">The sequence shown here is derived from an EMBL/GenBank/DDBJ whole genome shotgun (WGS) entry which is preliminary data.</text>
</comment>
<reference evidence="7 8" key="1">
    <citation type="submission" date="2017-04" db="EMBL/GenBank/DDBJ databases">
        <title>Draft Aigarchaeota genome from a New Zealand hot spring.</title>
        <authorList>
            <person name="Reysenbach A.-L."/>
            <person name="Donaho J.A."/>
            <person name="Gerhart J."/>
            <person name="Kelley J.F."/>
            <person name="Kouba K."/>
            <person name="Podar M."/>
            <person name="Stott M."/>
        </authorList>
    </citation>
    <scope>NUCLEOTIDE SEQUENCE [LARGE SCALE GENOMIC DNA]</scope>
    <source>
        <strain evidence="7">NZ13_MG1</strain>
    </source>
</reference>
<dbReference type="EC" id="2.7.7.1" evidence="4 5"/>
<sequence length="176" mass="20117">MRRGLFIGRFQPIHMGHVEAIKHILSENEEAIIVVGSAQYSHTFENPFTAGERIEMVRMALEEAGIDLRKVLIIPVPDVGSHPMWVAHVKSLVPSFQTVYTNNPLVTQLFREAGYEVKPIEMFRREELIATRIRKMMLEDGDWRQLVPKSVAQFIDRIEGTKRLKTVVSTDSPAHV</sequence>
<dbReference type="GO" id="GO:0005524">
    <property type="term" value="F:ATP binding"/>
    <property type="evidence" value="ECO:0007669"/>
    <property type="project" value="UniProtKB-KW"/>
</dbReference>
<evidence type="ECO:0000313" key="8">
    <source>
        <dbReference type="Proteomes" id="UP000244066"/>
    </source>
</evidence>
<dbReference type="UniPathway" id="UPA00253">
    <property type="reaction ID" value="UER00600"/>
</dbReference>
<dbReference type="GO" id="GO:0009435">
    <property type="term" value="P:NAD+ biosynthetic process"/>
    <property type="evidence" value="ECO:0007669"/>
    <property type="project" value="UniProtKB-UniRule"/>
</dbReference>
<evidence type="ECO:0000256" key="4">
    <source>
        <dbReference type="HAMAP-Rule" id="MF_00243"/>
    </source>
</evidence>
<dbReference type="Gene3D" id="3.40.50.620">
    <property type="entry name" value="HUPs"/>
    <property type="match status" value="1"/>
</dbReference>
<keyword evidence="4" id="KW-0547">Nucleotide-binding</keyword>
<comment type="similarity">
    <text evidence="1 4">Belongs to the archaeal NMN adenylyltransferase family.</text>
</comment>
<dbReference type="NCBIfam" id="TIGR01527">
    <property type="entry name" value="arch_NMN_Atrans"/>
    <property type="match status" value="1"/>
</dbReference>
<dbReference type="PANTHER" id="PTHR21342">
    <property type="entry name" value="PHOSPHOPANTETHEINE ADENYLYLTRANSFERASE"/>
    <property type="match status" value="1"/>
</dbReference>
<dbReference type="Proteomes" id="UP000244066">
    <property type="component" value="Unassembled WGS sequence"/>
</dbReference>
<dbReference type="NCBIfam" id="NF002243">
    <property type="entry name" value="PRK01153.1"/>
    <property type="match status" value="1"/>
</dbReference>
<comment type="pathway">
    <text evidence="4">Cofactor biosynthesis; NAD(+) biosynthesis; NAD(+) from nicotinamide D-ribonucleotide: step 1/1.</text>
</comment>
<feature type="domain" description="Cytidyltransferase-like" evidence="6">
    <location>
        <begin position="5"/>
        <end position="135"/>
    </location>
</feature>
<dbReference type="InterPro" id="IPR014729">
    <property type="entry name" value="Rossmann-like_a/b/a_fold"/>
</dbReference>
<keyword evidence="4" id="KW-0067">ATP-binding</keyword>
<evidence type="ECO:0000256" key="5">
    <source>
        <dbReference type="NCBIfam" id="TIGR01527"/>
    </source>
</evidence>
<gene>
    <name evidence="7" type="ORF">B9J98_01815</name>
</gene>
<keyword evidence="3 4" id="KW-0548">Nucleotidyltransferase</keyword>
<dbReference type="GO" id="GO:0005737">
    <property type="term" value="C:cytoplasm"/>
    <property type="evidence" value="ECO:0007669"/>
    <property type="project" value="UniProtKB-SubCell"/>
</dbReference>
<keyword evidence="2 4" id="KW-0808">Transferase</keyword>
<comment type="subcellular location">
    <subcellularLocation>
        <location evidence="4">Cytoplasm</location>
    </subcellularLocation>
</comment>
<accession>A0A2R7Y9D2</accession>
<dbReference type="GO" id="GO:0000309">
    <property type="term" value="F:nicotinamide-nucleotide adenylyltransferase activity"/>
    <property type="evidence" value="ECO:0007669"/>
    <property type="project" value="UniProtKB-UniRule"/>
</dbReference>
<evidence type="ECO:0000256" key="2">
    <source>
        <dbReference type="ARBA" id="ARBA00022679"/>
    </source>
</evidence>
<dbReference type="InterPro" id="IPR006418">
    <property type="entry name" value="NMN_Atrans_arc"/>
</dbReference>
<proteinExistence type="inferred from homology"/>
<dbReference type="PANTHER" id="PTHR21342:SF0">
    <property type="entry name" value="BIFUNCTIONAL NMN ADENYLYLTRANSFERASE_NUDIX HYDROLASE"/>
    <property type="match status" value="1"/>
</dbReference>
<keyword evidence="4" id="KW-0520">NAD</keyword>
<protein>
    <recommendedName>
        <fullName evidence="4 5">Nicotinamide-nucleotide adenylyltransferase</fullName>
        <ecNumber evidence="4 5">2.7.7.1</ecNumber>
    </recommendedName>
    <alternativeName>
        <fullName evidence="4">NAD(+) diphosphorylase</fullName>
    </alternativeName>
    <alternativeName>
        <fullName evidence="4">NAD(+) pyrophosphorylase</fullName>
    </alternativeName>
    <alternativeName>
        <fullName evidence="4">NMN adenylyltransferase</fullName>
    </alternativeName>
</protein>
<keyword evidence="4" id="KW-0963">Cytoplasm</keyword>
<name>A0A2R7Y9D2_9ARCH</name>
<evidence type="ECO:0000259" key="6">
    <source>
        <dbReference type="Pfam" id="PF01467"/>
    </source>
</evidence>
<keyword evidence="4" id="KW-0662">Pyridine nucleotide biosynthesis</keyword>
<dbReference type="Pfam" id="PF01467">
    <property type="entry name" value="CTP_transf_like"/>
    <property type="match status" value="1"/>
</dbReference>
<comment type="catalytic activity">
    <reaction evidence="4">
        <text>beta-nicotinamide D-ribonucleotide + ATP + H(+) = diphosphate + NAD(+)</text>
        <dbReference type="Rhea" id="RHEA:21360"/>
        <dbReference type="ChEBI" id="CHEBI:14649"/>
        <dbReference type="ChEBI" id="CHEBI:15378"/>
        <dbReference type="ChEBI" id="CHEBI:30616"/>
        <dbReference type="ChEBI" id="CHEBI:33019"/>
        <dbReference type="ChEBI" id="CHEBI:57540"/>
        <dbReference type="EC" id="2.7.7.1"/>
    </reaction>
</comment>
<dbReference type="SUPFAM" id="SSF52374">
    <property type="entry name" value="Nucleotidylyl transferase"/>
    <property type="match status" value="1"/>
</dbReference>
<dbReference type="HAMAP" id="MF_00243">
    <property type="entry name" value="NMN_adenylyltr"/>
    <property type="match status" value="1"/>
</dbReference>
<dbReference type="EMBL" id="NDWU01000003">
    <property type="protein sequence ID" value="PUA34140.1"/>
    <property type="molecule type" value="Genomic_DNA"/>
</dbReference>
<evidence type="ECO:0000313" key="7">
    <source>
        <dbReference type="EMBL" id="PUA34140.1"/>
    </source>
</evidence>
<dbReference type="AlphaFoldDB" id="A0A2R7Y9D2"/>
<dbReference type="InterPro" id="IPR004821">
    <property type="entry name" value="Cyt_trans-like"/>
</dbReference>
<evidence type="ECO:0000256" key="1">
    <source>
        <dbReference type="ARBA" id="ARBA00010124"/>
    </source>
</evidence>